<evidence type="ECO:0000313" key="9">
    <source>
        <dbReference type="EMBL" id="KAF9571776.1"/>
    </source>
</evidence>
<keyword evidence="4" id="KW-0554">One-carbon metabolism</keyword>
<dbReference type="GO" id="GO:0046655">
    <property type="term" value="P:folic acid metabolic process"/>
    <property type="evidence" value="ECO:0007669"/>
    <property type="project" value="TreeGrafter"/>
</dbReference>
<keyword evidence="6" id="KW-0560">Oxidoreductase</keyword>
<gene>
    <name evidence="9" type="ORF">BGW38_008586</name>
</gene>
<dbReference type="PROSITE" id="PS51330">
    <property type="entry name" value="DHFR_2"/>
    <property type="match status" value="1"/>
</dbReference>
<dbReference type="EC" id="1.5.1.3" evidence="2"/>
<evidence type="ECO:0000256" key="4">
    <source>
        <dbReference type="ARBA" id="ARBA00022563"/>
    </source>
</evidence>
<protein>
    <recommendedName>
        <fullName evidence="3">Dihydrofolate reductase</fullName>
        <ecNumber evidence="2">1.5.1.3</ecNumber>
    </recommendedName>
</protein>
<dbReference type="PANTHER" id="PTHR48069:SF3">
    <property type="entry name" value="DIHYDROFOLATE REDUCTASE"/>
    <property type="match status" value="1"/>
</dbReference>
<evidence type="ECO:0000256" key="5">
    <source>
        <dbReference type="ARBA" id="ARBA00022857"/>
    </source>
</evidence>
<dbReference type="SUPFAM" id="SSF53597">
    <property type="entry name" value="Dihydrofolate reductase-like"/>
    <property type="match status" value="1"/>
</dbReference>
<evidence type="ECO:0000256" key="2">
    <source>
        <dbReference type="ARBA" id="ARBA00012856"/>
    </source>
</evidence>
<keyword evidence="10" id="KW-1185">Reference proteome</keyword>
<dbReference type="GO" id="GO:0046452">
    <property type="term" value="P:dihydrofolate metabolic process"/>
    <property type="evidence" value="ECO:0007669"/>
    <property type="project" value="TreeGrafter"/>
</dbReference>
<evidence type="ECO:0000256" key="1">
    <source>
        <dbReference type="ARBA" id="ARBA00004903"/>
    </source>
</evidence>
<comment type="caution">
    <text evidence="9">The sequence shown here is derived from an EMBL/GenBank/DDBJ whole genome shotgun (WGS) entry which is preliminary data.</text>
</comment>
<comment type="pathway">
    <text evidence="1">Cofactor biosynthesis; tetrahydrofolate biosynthesis; 5,6,7,8-tetrahydrofolate from 7,8-dihydrofolate: step 1/1.</text>
</comment>
<dbReference type="Gene3D" id="3.40.430.10">
    <property type="entry name" value="Dihydrofolate Reductase, subunit A"/>
    <property type="match status" value="1"/>
</dbReference>
<dbReference type="Proteomes" id="UP000780801">
    <property type="component" value="Unassembled WGS sequence"/>
</dbReference>
<proteinExistence type="inferred from homology"/>
<accession>A0A9P6FK27</accession>
<name>A0A9P6FK27_9FUNG</name>
<dbReference type="GO" id="GO:0050661">
    <property type="term" value="F:NADP binding"/>
    <property type="evidence" value="ECO:0007669"/>
    <property type="project" value="InterPro"/>
</dbReference>
<organism evidence="9 10">
    <name type="scientific">Lunasporangiospora selenospora</name>
    <dbReference type="NCBI Taxonomy" id="979761"/>
    <lineage>
        <taxon>Eukaryota</taxon>
        <taxon>Fungi</taxon>
        <taxon>Fungi incertae sedis</taxon>
        <taxon>Mucoromycota</taxon>
        <taxon>Mortierellomycotina</taxon>
        <taxon>Mortierellomycetes</taxon>
        <taxon>Mortierellales</taxon>
        <taxon>Mortierellaceae</taxon>
        <taxon>Lunasporangiospora</taxon>
    </lineage>
</organism>
<dbReference type="PROSITE" id="PS00075">
    <property type="entry name" value="DHFR_1"/>
    <property type="match status" value="1"/>
</dbReference>
<sequence length="218" mass="24486">MQPRSFSIVVAADLASGIGREGTLPWRLRKDMAFFARITSKVVPTPVNDSPNRVNACIMGRVTWESIPAKFRPLANRFNVIVSRNPHYLDDKPEKNSPMVALAPSFEAALDLVASHQEQTVQQQSPKDFIVERIFLIGGSQLYGEGVKSRDCSHIFLTRIQAIVDCDTFFPDINPAEYKLLPSPEGHAFLEDYLQEPVEGGIIEEGGFKYEYTVYNHI</sequence>
<dbReference type="InterPro" id="IPR017925">
    <property type="entry name" value="DHFR_CS"/>
</dbReference>
<feature type="domain" description="DHFR" evidence="8">
    <location>
        <begin position="5"/>
        <end position="217"/>
    </location>
</feature>
<dbReference type="InterPro" id="IPR024072">
    <property type="entry name" value="DHFR-like_dom_sf"/>
</dbReference>
<comment type="similarity">
    <text evidence="7">Belongs to the dihydrofolate reductase family.</text>
</comment>
<dbReference type="GO" id="GO:0046654">
    <property type="term" value="P:tetrahydrofolate biosynthetic process"/>
    <property type="evidence" value="ECO:0007669"/>
    <property type="project" value="InterPro"/>
</dbReference>
<evidence type="ECO:0000256" key="3">
    <source>
        <dbReference type="ARBA" id="ARBA00018886"/>
    </source>
</evidence>
<dbReference type="GO" id="GO:0006730">
    <property type="term" value="P:one-carbon metabolic process"/>
    <property type="evidence" value="ECO:0007669"/>
    <property type="project" value="UniProtKB-KW"/>
</dbReference>
<dbReference type="InterPro" id="IPR001796">
    <property type="entry name" value="DHFR_dom"/>
</dbReference>
<keyword evidence="5" id="KW-0521">NADP</keyword>
<dbReference type="PANTHER" id="PTHR48069">
    <property type="entry name" value="DIHYDROFOLATE REDUCTASE"/>
    <property type="match status" value="1"/>
</dbReference>
<dbReference type="GO" id="GO:0004146">
    <property type="term" value="F:dihydrofolate reductase activity"/>
    <property type="evidence" value="ECO:0007669"/>
    <property type="project" value="UniProtKB-EC"/>
</dbReference>
<dbReference type="PRINTS" id="PR00070">
    <property type="entry name" value="DHFR"/>
</dbReference>
<dbReference type="EMBL" id="JAABOA010005960">
    <property type="protein sequence ID" value="KAF9571776.1"/>
    <property type="molecule type" value="Genomic_DNA"/>
</dbReference>
<evidence type="ECO:0000259" key="8">
    <source>
        <dbReference type="PROSITE" id="PS51330"/>
    </source>
</evidence>
<dbReference type="GO" id="GO:0005739">
    <property type="term" value="C:mitochondrion"/>
    <property type="evidence" value="ECO:0007669"/>
    <property type="project" value="TreeGrafter"/>
</dbReference>
<evidence type="ECO:0000256" key="6">
    <source>
        <dbReference type="ARBA" id="ARBA00023002"/>
    </source>
</evidence>
<dbReference type="CDD" id="cd00209">
    <property type="entry name" value="DHFR"/>
    <property type="match status" value="1"/>
</dbReference>
<dbReference type="OrthoDB" id="414698at2759"/>
<reference evidence="9" key="1">
    <citation type="journal article" date="2020" name="Fungal Divers.">
        <title>Resolving the Mortierellaceae phylogeny through synthesis of multi-gene phylogenetics and phylogenomics.</title>
        <authorList>
            <person name="Vandepol N."/>
            <person name="Liber J."/>
            <person name="Desiro A."/>
            <person name="Na H."/>
            <person name="Kennedy M."/>
            <person name="Barry K."/>
            <person name="Grigoriev I.V."/>
            <person name="Miller A.N."/>
            <person name="O'Donnell K."/>
            <person name="Stajich J.E."/>
            <person name="Bonito G."/>
        </authorList>
    </citation>
    <scope>NUCLEOTIDE SEQUENCE</scope>
    <source>
        <strain evidence="9">KOD1015</strain>
    </source>
</reference>
<evidence type="ECO:0000256" key="7">
    <source>
        <dbReference type="RuleBase" id="RU004474"/>
    </source>
</evidence>
<dbReference type="AlphaFoldDB" id="A0A9P6FK27"/>
<evidence type="ECO:0000313" key="10">
    <source>
        <dbReference type="Proteomes" id="UP000780801"/>
    </source>
</evidence>
<dbReference type="Pfam" id="PF00186">
    <property type="entry name" value="DHFR_1"/>
    <property type="match status" value="1"/>
</dbReference>
<dbReference type="InterPro" id="IPR012259">
    <property type="entry name" value="DHFR"/>
</dbReference>